<feature type="region of interest" description="Disordered" evidence="3">
    <location>
        <begin position="1"/>
        <end position="64"/>
    </location>
</feature>
<feature type="compositionally biased region" description="Low complexity" evidence="3">
    <location>
        <begin position="539"/>
        <end position="549"/>
    </location>
</feature>
<keyword evidence="2" id="KW-0863">Zinc-finger</keyword>
<sequence>MGNAPSHQAGSPPQFDAAGSPARPPPSASKDTGPAKPSSPPPPPTPLLMPYGGHLSPQNPHALGLPQAHDYSKVIVTALILDQRLAPFYRGLDDYEDDWSEAQVARELEETREKDFAEQVENSATAQLREERETIARGRRLSHEAERAERQRREEKAYLGAIECPICFLYYPPNINTSRCCQQPLCTECFVQIKRAEATTTHLESEPANCPFCVETDFGVIYERPTAALPTPSGIASPGGTASPISPSALATSPDGGASACSSALSDRPLSPGSSDFGAFREEGKRRKSVSCKAKEVVTIDAIRPDWESKLNAVKAQAARGAARRIVMRQVGDRLIPIGYTSSRATGQADFSMSIPPEEGGSRRSRRTREREREMEEMMIMEAMRLSLLDQEEYQRKHARDNHATQQPPPGPSLGLSTDSGSGNGLLPSGTSSPTPSISSHRSSRAADTLASWRQNEGGRAAKLLSKITVNRSRANSKSSVHFAPSSSTTFGSGSPSGNRARSSSSPSPGPVGHSEHAPSPLSHAVTRRSLDVPSTGRGAAQALQAALGPAEPSIAEVATPMTENETDPLSRELAAVSDVSAGAPPHIETEAATTTVPPVVAERLTESPEPGLSTPTPTDTAADQDLESSGEPDTETTTLRESSLGDVDMTPDASPSRRAAATPAINIDTLQLATGTAFEDKAPERPGKTEPAKVPPKSPTLSPFKPTPCRTDTSTSLMSVDAASFVSHSSVGLDNDDIVQRPSGPLAARADD</sequence>
<name>A0AAD3TYH6_9TREE</name>
<evidence type="ECO:0000313" key="5">
    <source>
        <dbReference type="EMBL" id="GMK58795.1"/>
    </source>
</evidence>
<comment type="caution">
    <text evidence="5">The sequence shown here is derived from an EMBL/GenBank/DDBJ whole genome shotgun (WGS) entry which is preliminary data.</text>
</comment>
<feature type="region of interest" description="Disordered" evidence="3">
    <location>
        <begin position="471"/>
        <end position="552"/>
    </location>
</feature>
<dbReference type="PROSITE" id="PS50089">
    <property type="entry name" value="ZF_RING_2"/>
    <property type="match status" value="1"/>
</dbReference>
<dbReference type="InterPro" id="IPR001841">
    <property type="entry name" value="Znf_RING"/>
</dbReference>
<proteinExistence type="inferred from homology"/>
<evidence type="ECO:0000313" key="6">
    <source>
        <dbReference type="Proteomes" id="UP001222932"/>
    </source>
</evidence>
<protein>
    <recommendedName>
        <fullName evidence="4">RING-type domain-containing protein</fullName>
    </recommendedName>
</protein>
<feature type="region of interest" description="Disordered" evidence="3">
    <location>
        <begin position="734"/>
        <end position="753"/>
    </location>
</feature>
<comment type="similarity">
    <text evidence="1">Belongs to the SIP5 family.</text>
</comment>
<dbReference type="EMBL" id="BTCM01000006">
    <property type="protein sequence ID" value="GMK58795.1"/>
    <property type="molecule type" value="Genomic_DNA"/>
</dbReference>
<feature type="compositionally biased region" description="Low complexity" evidence="3">
    <location>
        <begin position="485"/>
        <end position="507"/>
    </location>
</feature>
<feature type="region of interest" description="Disordered" evidence="3">
    <location>
        <begin position="347"/>
        <end position="372"/>
    </location>
</feature>
<dbReference type="PANTHER" id="PTHR31315:SF1">
    <property type="entry name" value="PROTEIN SIP5"/>
    <property type="match status" value="1"/>
</dbReference>
<dbReference type="AlphaFoldDB" id="A0AAD3TYH6"/>
<keyword evidence="2" id="KW-0479">Metal-binding</keyword>
<keyword evidence="2" id="KW-0862">Zinc</keyword>
<feature type="region of interest" description="Disordered" evidence="3">
    <location>
        <begin position="589"/>
        <end position="714"/>
    </location>
</feature>
<dbReference type="GO" id="GO:0005737">
    <property type="term" value="C:cytoplasm"/>
    <property type="evidence" value="ECO:0007669"/>
    <property type="project" value="TreeGrafter"/>
</dbReference>
<feature type="compositionally biased region" description="Polar residues" evidence="3">
    <location>
        <begin position="1"/>
        <end position="11"/>
    </location>
</feature>
<keyword evidence="6" id="KW-1185">Reference proteome</keyword>
<evidence type="ECO:0000256" key="3">
    <source>
        <dbReference type="SAM" id="MobiDB-lite"/>
    </source>
</evidence>
<evidence type="ECO:0000256" key="1">
    <source>
        <dbReference type="ARBA" id="ARBA00010402"/>
    </source>
</evidence>
<dbReference type="PANTHER" id="PTHR31315">
    <property type="entry name" value="PROTEIN SIP5"/>
    <property type="match status" value="1"/>
</dbReference>
<feature type="compositionally biased region" description="Acidic residues" evidence="3">
    <location>
        <begin position="623"/>
        <end position="635"/>
    </location>
</feature>
<reference evidence="5" key="2">
    <citation type="submission" date="2023-06" db="EMBL/GenBank/DDBJ databases">
        <authorList>
            <person name="Kobayashi Y."/>
            <person name="Kayamori A."/>
            <person name="Aoki K."/>
            <person name="Shiwa Y."/>
            <person name="Fujita N."/>
            <person name="Sugita T."/>
            <person name="Iwasaki W."/>
            <person name="Tanaka N."/>
            <person name="Takashima M."/>
        </authorList>
    </citation>
    <scope>NUCLEOTIDE SEQUENCE</scope>
    <source>
        <strain evidence="5">HIS016</strain>
    </source>
</reference>
<dbReference type="GO" id="GO:0008270">
    <property type="term" value="F:zinc ion binding"/>
    <property type="evidence" value="ECO:0007669"/>
    <property type="project" value="UniProtKB-KW"/>
</dbReference>
<dbReference type="InterPro" id="IPR039301">
    <property type="entry name" value="Sip5/DA2"/>
</dbReference>
<feature type="compositionally biased region" description="Low complexity" evidence="3">
    <location>
        <begin position="591"/>
        <end position="603"/>
    </location>
</feature>
<feature type="compositionally biased region" description="Basic and acidic residues" evidence="3">
    <location>
        <begin position="679"/>
        <end position="692"/>
    </location>
</feature>
<evidence type="ECO:0000259" key="4">
    <source>
        <dbReference type="PROSITE" id="PS50089"/>
    </source>
</evidence>
<accession>A0AAD3TYH6</accession>
<feature type="compositionally biased region" description="Pro residues" evidence="3">
    <location>
        <begin position="37"/>
        <end position="47"/>
    </location>
</feature>
<dbReference type="Proteomes" id="UP001222932">
    <property type="component" value="Unassembled WGS sequence"/>
</dbReference>
<dbReference type="CDD" id="cd24139">
    <property type="entry name" value="SIP5-like"/>
    <property type="match status" value="1"/>
</dbReference>
<feature type="compositionally biased region" description="Polar residues" evidence="3">
    <location>
        <begin position="471"/>
        <end position="480"/>
    </location>
</feature>
<feature type="domain" description="RING-type" evidence="4">
    <location>
        <begin position="164"/>
        <end position="213"/>
    </location>
</feature>
<organism evidence="5 6">
    <name type="scientific">Cutaneotrichosporon spelunceum</name>
    <dbReference type="NCBI Taxonomy" id="1672016"/>
    <lineage>
        <taxon>Eukaryota</taxon>
        <taxon>Fungi</taxon>
        <taxon>Dikarya</taxon>
        <taxon>Basidiomycota</taxon>
        <taxon>Agaricomycotina</taxon>
        <taxon>Tremellomycetes</taxon>
        <taxon>Trichosporonales</taxon>
        <taxon>Trichosporonaceae</taxon>
        <taxon>Cutaneotrichosporon</taxon>
    </lineage>
</organism>
<feature type="region of interest" description="Disordered" evidence="3">
    <location>
        <begin position="395"/>
        <end position="455"/>
    </location>
</feature>
<reference evidence="5" key="1">
    <citation type="journal article" date="2023" name="BMC Genomics">
        <title>Chromosome-level genome assemblies of Cutaneotrichosporon spp. (Trichosporonales, Basidiomycota) reveal imbalanced evolution between nucleotide sequences and chromosome synteny.</title>
        <authorList>
            <person name="Kobayashi Y."/>
            <person name="Kayamori A."/>
            <person name="Aoki K."/>
            <person name="Shiwa Y."/>
            <person name="Matsutani M."/>
            <person name="Fujita N."/>
            <person name="Sugita T."/>
            <person name="Iwasaki W."/>
            <person name="Tanaka N."/>
            <person name="Takashima M."/>
        </authorList>
    </citation>
    <scope>NUCLEOTIDE SEQUENCE</scope>
    <source>
        <strain evidence="5">HIS016</strain>
    </source>
</reference>
<evidence type="ECO:0000256" key="2">
    <source>
        <dbReference type="PROSITE-ProRule" id="PRU00175"/>
    </source>
</evidence>
<feature type="compositionally biased region" description="Low complexity" evidence="3">
    <location>
        <begin position="651"/>
        <end position="665"/>
    </location>
</feature>
<feature type="compositionally biased region" description="Low complexity" evidence="3">
    <location>
        <begin position="425"/>
        <end position="441"/>
    </location>
</feature>
<gene>
    <name evidence="5" type="primary">SIP5</name>
    <name evidence="5" type="ORF">CspeluHIS016_0602370</name>
</gene>
<feature type="region of interest" description="Disordered" evidence="3">
    <location>
        <begin position="231"/>
        <end position="282"/>
    </location>
</feature>